<keyword evidence="1" id="KW-1133">Transmembrane helix</keyword>
<evidence type="ECO:0000256" key="1">
    <source>
        <dbReference type="SAM" id="Phobius"/>
    </source>
</evidence>
<dbReference type="Proteomes" id="UP000507470">
    <property type="component" value="Unassembled WGS sequence"/>
</dbReference>
<dbReference type="PANTHER" id="PTHR45710">
    <property type="entry name" value="C-TYPE LECTIN DOMAIN-CONTAINING PROTEIN 180"/>
    <property type="match status" value="1"/>
</dbReference>
<protein>
    <submittedName>
        <fullName evidence="4">MRC</fullName>
    </submittedName>
</protein>
<evidence type="ECO:0000259" key="3">
    <source>
        <dbReference type="PROSITE" id="PS50041"/>
    </source>
</evidence>
<dbReference type="InterPro" id="IPR016187">
    <property type="entry name" value="CTDL_fold"/>
</dbReference>
<dbReference type="InterPro" id="IPR050828">
    <property type="entry name" value="C-type_lectin/matrix_domain"/>
</dbReference>
<evidence type="ECO:0000313" key="5">
    <source>
        <dbReference type="Proteomes" id="UP000507470"/>
    </source>
</evidence>
<dbReference type="PROSITE" id="PS50041">
    <property type="entry name" value="C_TYPE_LECTIN_2"/>
    <property type="match status" value="1"/>
</dbReference>
<reference evidence="4 5" key="1">
    <citation type="submission" date="2020-06" db="EMBL/GenBank/DDBJ databases">
        <authorList>
            <person name="Li R."/>
            <person name="Bekaert M."/>
        </authorList>
    </citation>
    <scope>NUCLEOTIDE SEQUENCE [LARGE SCALE GENOMIC DNA]</scope>
    <source>
        <strain evidence="5">wild</strain>
    </source>
</reference>
<keyword evidence="2" id="KW-0732">Signal</keyword>
<dbReference type="OrthoDB" id="6068059at2759"/>
<dbReference type="Pfam" id="PF00059">
    <property type="entry name" value="Lectin_C"/>
    <property type="match status" value="1"/>
</dbReference>
<keyword evidence="1" id="KW-0472">Membrane</keyword>
<dbReference type="InterPro" id="IPR001304">
    <property type="entry name" value="C-type_lectin-like"/>
</dbReference>
<keyword evidence="5" id="KW-1185">Reference proteome</keyword>
<organism evidence="4 5">
    <name type="scientific">Mytilus coruscus</name>
    <name type="common">Sea mussel</name>
    <dbReference type="NCBI Taxonomy" id="42192"/>
    <lineage>
        <taxon>Eukaryota</taxon>
        <taxon>Metazoa</taxon>
        <taxon>Spiralia</taxon>
        <taxon>Lophotrochozoa</taxon>
        <taxon>Mollusca</taxon>
        <taxon>Bivalvia</taxon>
        <taxon>Autobranchia</taxon>
        <taxon>Pteriomorphia</taxon>
        <taxon>Mytilida</taxon>
        <taxon>Mytiloidea</taxon>
        <taxon>Mytilidae</taxon>
        <taxon>Mytilinae</taxon>
        <taxon>Mytilus</taxon>
    </lineage>
</organism>
<sequence length="425" mass="48160">MACRQLLTVILFLSIDMGNMYPNVIQAPRRDSYNDLIEYTLYEEKVSWNDAAAICASQGAHLLTLKSQEKFDLILELQIKEFRLFSYQDYWIGLAEPSEDVFVWEDCTYMTYNSLKEESYDPGKLCYLVKHHTPYIWERKSCHEDHYFACEKIIQGGCDHRFSTTLNARMLTYINTSINSCQNNCSSSSSCWAGISTDTGHCVLMAFQTEYEPPLGVTMFQKTCVKVETVPPADVPVISSNIDNQPSINCITTNTEIILVPDATDYVSLNETETVNITAVVTSSSEEHLTTLSLDIFSKLITITETYNLTQTLTSTIYETKGTETCFNISHVYLSTNDPILIEAISSMKQDLIVDKKTTTAYKRSKISSPDKRTSSRVIGAWGLIILIIPASLIIITDIPVVVRQYKATLKAFRNKQCQCRKRNH</sequence>
<feature type="signal peptide" evidence="2">
    <location>
        <begin position="1"/>
        <end position="22"/>
    </location>
</feature>
<proteinExistence type="predicted"/>
<feature type="domain" description="C-type lectin" evidence="3">
    <location>
        <begin position="39"/>
        <end position="151"/>
    </location>
</feature>
<dbReference type="InterPro" id="IPR016186">
    <property type="entry name" value="C-type_lectin-like/link_sf"/>
</dbReference>
<name>A0A6J8F1Y0_MYTCO</name>
<feature type="transmembrane region" description="Helical" evidence="1">
    <location>
        <begin position="379"/>
        <end position="403"/>
    </location>
</feature>
<dbReference type="Gene3D" id="3.10.100.10">
    <property type="entry name" value="Mannose-Binding Protein A, subunit A"/>
    <property type="match status" value="1"/>
</dbReference>
<dbReference type="EMBL" id="CACVKT020010330">
    <property type="protein sequence ID" value="CAC5426013.1"/>
    <property type="molecule type" value="Genomic_DNA"/>
</dbReference>
<feature type="chain" id="PRO_5027102273" evidence="2">
    <location>
        <begin position="23"/>
        <end position="425"/>
    </location>
</feature>
<keyword evidence="1" id="KW-0812">Transmembrane</keyword>
<dbReference type="PANTHER" id="PTHR45710:SF26">
    <property type="entry name" value="RH26557P"/>
    <property type="match status" value="1"/>
</dbReference>
<dbReference type="AlphaFoldDB" id="A0A6J8F1Y0"/>
<evidence type="ECO:0000256" key="2">
    <source>
        <dbReference type="SAM" id="SignalP"/>
    </source>
</evidence>
<evidence type="ECO:0000313" key="4">
    <source>
        <dbReference type="EMBL" id="CAC5426013.1"/>
    </source>
</evidence>
<dbReference type="CDD" id="cd00037">
    <property type="entry name" value="CLECT"/>
    <property type="match status" value="1"/>
</dbReference>
<gene>
    <name evidence="4" type="ORF">MCOR_57768</name>
</gene>
<accession>A0A6J8F1Y0</accession>
<dbReference type="SUPFAM" id="SSF56436">
    <property type="entry name" value="C-type lectin-like"/>
    <property type="match status" value="1"/>
</dbReference>
<dbReference type="SMART" id="SM00034">
    <property type="entry name" value="CLECT"/>
    <property type="match status" value="1"/>
</dbReference>